<gene>
    <name evidence="1" type="ORF">BECKFW1821A_GA0114235_106410</name>
</gene>
<dbReference type="EMBL" id="CAADEW010000064">
    <property type="protein sequence ID" value="VFJ56758.1"/>
    <property type="molecule type" value="Genomic_DNA"/>
</dbReference>
<organism evidence="1">
    <name type="scientific">Candidatus Kentrum sp. FW</name>
    <dbReference type="NCBI Taxonomy" id="2126338"/>
    <lineage>
        <taxon>Bacteria</taxon>
        <taxon>Pseudomonadati</taxon>
        <taxon>Pseudomonadota</taxon>
        <taxon>Gammaproteobacteria</taxon>
        <taxon>Candidatus Kentrum</taxon>
    </lineage>
</organism>
<name>A0A450SSC0_9GAMM</name>
<dbReference type="AlphaFoldDB" id="A0A450SSC0"/>
<sequence length="37" mass="4298">MSSVMQTIEFQANIDKNGVLSIYRKNIERLMANRRGL</sequence>
<evidence type="ECO:0000313" key="1">
    <source>
        <dbReference type="EMBL" id="VFJ56758.1"/>
    </source>
</evidence>
<proteinExistence type="predicted"/>
<protein>
    <submittedName>
        <fullName evidence="1">Uncharacterized protein</fullName>
    </submittedName>
</protein>
<reference evidence="1" key="1">
    <citation type="submission" date="2019-02" db="EMBL/GenBank/DDBJ databases">
        <authorList>
            <person name="Gruber-Vodicka R. H."/>
            <person name="Seah K. B. B."/>
        </authorList>
    </citation>
    <scope>NUCLEOTIDE SEQUENCE</scope>
    <source>
        <strain evidence="1">BECK_BZ15</strain>
    </source>
</reference>
<accession>A0A450SSC0</accession>